<keyword evidence="3" id="KW-1185">Reference proteome</keyword>
<evidence type="ECO:0000313" key="2">
    <source>
        <dbReference type="EMBL" id="MDE8035634.1"/>
    </source>
</evidence>
<accession>A0A9X4G479</accession>
<reference evidence="2" key="1">
    <citation type="submission" date="2022-11" db="EMBL/GenBank/DDBJ databases">
        <authorList>
            <person name="Kamali M."/>
            <person name="Peak L."/>
            <person name="Go Y.Y."/>
            <person name="Balasuriya U.B.R."/>
            <person name="Carossino M."/>
        </authorList>
    </citation>
    <scope>NUCLEOTIDE SEQUENCE</scope>
    <source>
        <strain evidence="2">4524</strain>
    </source>
</reference>
<name>A0A9X4G479_ACTEU</name>
<comment type="caution">
    <text evidence="2">The sequence shown here is derived from an EMBL/GenBank/DDBJ whole genome shotgun (WGS) entry which is preliminary data.</text>
</comment>
<dbReference type="EMBL" id="JAPHVQ010000013">
    <property type="protein sequence ID" value="MDE8035634.1"/>
    <property type="molecule type" value="Genomic_DNA"/>
</dbReference>
<protein>
    <submittedName>
        <fullName evidence="2">Uncharacterized protein</fullName>
    </submittedName>
</protein>
<proteinExistence type="predicted"/>
<dbReference type="AlphaFoldDB" id="A0A9X4G479"/>
<organism evidence="2 3">
    <name type="scientific">Actinobacillus equuli subsp. equuli</name>
    <dbReference type="NCBI Taxonomy" id="202947"/>
    <lineage>
        <taxon>Bacteria</taxon>
        <taxon>Pseudomonadati</taxon>
        <taxon>Pseudomonadota</taxon>
        <taxon>Gammaproteobacteria</taxon>
        <taxon>Pasteurellales</taxon>
        <taxon>Pasteurellaceae</taxon>
        <taxon>Actinobacillus</taxon>
    </lineage>
</organism>
<feature type="signal peptide" evidence="1">
    <location>
        <begin position="1"/>
        <end position="18"/>
    </location>
</feature>
<reference evidence="2" key="2">
    <citation type="journal article" date="2023" name="Pathogens">
        <title>Pathological Features and Genomic Characterization of an Actinobacillus equuli subsp. equuli Bearing Unique Virulence-Associated Genes from an Adult Horse with Pleuropneumonia.</title>
        <authorList>
            <person name="Kamali M."/>
            <person name="Carossino M."/>
            <person name="Del Piero F."/>
            <person name="Peak L."/>
            <person name="Mitchell M.S."/>
            <person name="Willette J."/>
            <person name="Baker R."/>
            <person name="Li F."/>
            <person name="Kenez A."/>
            <person name="Balasuriya U.B.R."/>
            <person name="Go Y.Y."/>
        </authorList>
    </citation>
    <scope>NUCLEOTIDE SEQUENCE</scope>
    <source>
        <strain evidence="2">4524</strain>
    </source>
</reference>
<dbReference type="RefSeq" id="WP_275218446.1">
    <property type="nucleotide sequence ID" value="NZ_JAPHVQ010000013.1"/>
</dbReference>
<evidence type="ECO:0000313" key="3">
    <source>
        <dbReference type="Proteomes" id="UP001142444"/>
    </source>
</evidence>
<gene>
    <name evidence="2" type="ORF">OQ257_10735</name>
</gene>
<keyword evidence="1" id="KW-0732">Signal</keyword>
<feature type="chain" id="PRO_5040774133" evidence="1">
    <location>
        <begin position="19"/>
        <end position="169"/>
    </location>
</feature>
<evidence type="ECO:0000256" key="1">
    <source>
        <dbReference type="SAM" id="SignalP"/>
    </source>
</evidence>
<sequence>MKKLLILLISLFSLNVSAAEGYKDLKFGSSIDEVRKSKLCLSVWEELEANNVWRCNQFKFAEQPIKAIIRFADQKLELINLVLAAHERDRVSQGLRQKYGEPTHISGNIKLGQVLPTDQKWFMVFDDDSIRLIFIPAAKVDTPQGQTTVPAQLNLRYQPKKANTLIDDL</sequence>
<dbReference type="Proteomes" id="UP001142444">
    <property type="component" value="Unassembled WGS sequence"/>
</dbReference>